<dbReference type="OMA" id="VVCAWAF"/>
<evidence type="ECO:0000256" key="2">
    <source>
        <dbReference type="ARBA" id="ARBA00007779"/>
    </source>
</evidence>
<dbReference type="GO" id="GO:0005886">
    <property type="term" value="C:plasma membrane"/>
    <property type="evidence" value="ECO:0007669"/>
    <property type="project" value="TreeGrafter"/>
</dbReference>
<evidence type="ECO:0000256" key="6">
    <source>
        <dbReference type="ARBA" id="ARBA00023136"/>
    </source>
</evidence>
<feature type="transmembrane region" description="Helical" evidence="7">
    <location>
        <begin position="15"/>
        <end position="37"/>
    </location>
</feature>
<dbReference type="InParanoid" id="C5KY51"/>
<feature type="transmembrane region" description="Helical" evidence="7">
    <location>
        <begin position="98"/>
        <end position="117"/>
    </location>
</feature>
<evidence type="ECO:0000313" key="12">
    <source>
        <dbReference type="Proteomes" id="UP000007800"/>
    </source>
</evidence>
<name>C5KY51_PERM5</name>
<evidence type="ECO:0008006" key="13">
    <source>
        <dbReference type="Google" id="ProtNLM"/>
    </source>
</evidence>
<feature type="transmembrane region" description="Helical" evidence="7">
    <location>
        <begin position="676"/>
        <end position="694"/>
    </location>
</feature>
<feature type="domain" description="CSC1/OSCA1-like 7TM region" evidence="8">
    <location>
        <begin position="392"/>
        <end position="667"/>
    </location>
</feature>
<feature type="transmembrane region" description="Helical" evidence="7">
    <location>
        <begin position="528"/>
        <end position="550"/>
    </location>
</feature>
<evidence type="ECO:0000259" key="9">
    <source>
        <dbReference type="Pfam" id="PF13967"/>
    </source>
</evidence>
<dbReference type="GeneID" id="9038733"/>
<accession>C5KY51</accession>
<dbReference type="Pfam" id="PF02714">
    <property type="entry name" value="RSN1_7TM"/>
    <property type="match status" value="1"/>
</dbReference>
<keyword evidence="4 7" id="KW-0812">Transmembrane</keyword>
<protein>
    <recommendedName>
        <fullName evidence="13">CSC1/OSCA1-like 7TM region domain-containing protein</fullName>
    </recommendedName>
</protein>
<feature type="domain" description="CSC1/OSCA1-like cytosolic" evidence="10">
    <location>
        <begin position="186"/>
        <end position="288"/>
    </location>
</feature>
<evidence type="ECO:0000259" key="10">
    <source>
        <dbReference type="Pfam" id="PF14703"/>
    </source>
</evidence>
<reference evidence="11 12" key="1">
    <citation type="submission" date="2008-07" db="EMBL/GenBank/DDBJ databases">
        <authorList>
            <person name="El-Sayed N."/>
            <person name="Caler E."/>
            <person name="Inman J."/>
            <person name="Amedeo P."/>
            <person name="Hass B."/>
            <person name="Wortman J."/>
        </authorList>
    </citation>
    <scope>NUCLEOTIDE SEQUENCE [LARGE SCALE GENOMIC DNA]</scope>
    <source>
        <strain evidence="12">ATCC 50983 / TXsc</strain>
    </source>
</reference>
<sequence>MSATPTVAIQLGQSAVLLSGAIFLGTFVAAVTIYSPLRGRFLSLYQPRQCIEKLRCPLSSRVYGAFMGWIPGIIKITDDELLENAGLDAIAFIRLLRLGTRVAVVGCLNAIYLIPVYKYQGSGPGNQDELARWSVGHLATRSPSMVSTLIASYITFSITLFLIYTEFSWYTAKRHASMCRESVANYSVFVRHIPPSLRSNHRLGEFFEELIPGGVADVAVALDLGVLSKKVKKRNKLVLKLEHNYNMWHHRGVRPQKRSGFFSKEKIDVIEVLEVQLAALNDFIEKDISDAECFQEMVDGQSSRRKALDISSMANMVPLVPLKKLVPSKSFRVLSDGFVTFKSLQFTAMALQMQLYDEPHALCIEAAPLPDGVYWSNVGMPHFHQQLGIVMSLAATTALCIFWTIPVTFVVSISKVSFLKEELHFLQSALEAWPPLGIVLQLLSPIALALLNELLPFILGFFSKWEGHVSVTALEVSLFGKLALLYIIQAFFVSAIAGSLLSGLRDLVENPLGTLQNALSVYLPQQSYYFMSFVFVQIGLGLGIELTRLVPALLALFRRCLGPNLSEKERSRPWLFLNPLSSPVELNHPRVLSTIMLFFMILFVYSVMSPISSFVMAIAFSFFSLVYKNQFAVVYAPSCDSKGELWTRAIRFILACLISAEFTVMGVLAIKEAAVVAPLMLPLFIGTILFWCYLEERHFKVASSLPAKVFVPIDRERGEGFVGVSYTGCYEPVAMRQRNLQPDVPQEVRTAADCLEDMSTPLGEGSA</sequence>
<feature type="domain" description="CSC1/OSCA1-like N-terminal transmembrane" evidence="9">
    <location>
        <begin position="16"/>
        <end position="166"/>
    </location>
</feature>
<dbReference type="InterPro" id="IPR045122">
    <property type="entry name" value="Csc1-like"/>
</dbReference>
<evidence type="ECO:0000256" key="4">
    <source>
        <dbReference type="ARBA" id="ARBA00022692"/>
    </source>
</evidence>
<feature type="transmembrane region" description="Helical" evidence="7">
    <location>
        <begin position="483"/>
        <end position="504"/>
    </location>
</feature>
<gene>
    <name evidence="11" type="ORF">Pmar_PMAR014985</name>
</gene>
<evidence type="ECO:0000313" key="11">
    <source>
        <dbReference type="EMBL" id="EER10592.1"/>
    </source>
</evidence>
<dbReference type="InterPro" id="IPR027815">
    <property type="entry name" value="CSC1/OSCA1-like_cyt"/>
</dbReference>
<organism evidence="12">
    <name type="scientific">Perkinsus marinus (strain ATCC 50983 / TXsc)</name>
    <dbReference type="NCBI Taxonomy" id="423536"/>
    <lineage>
        <taxon>Eukaryota</taxon>
        <taxon>Sar</taxon>
        <taxon>Alveolata</taxon>
        <taxon>Perkinsozoa</taxon>
        <taxon>Perkinsea</taxon>
        <taxon>Perkinsida</taxon>
        <taxon>Perkinsidae</taxon>
        <taxon>Perkinsus</taxon>
    </lineage>
</organism>
<dbReference type="InterPro" id="IPR003864">
    <property type="entry name" value="CSC1/OSCA1-like_7TM"/>
</dbReference>
<comment type="similarity">
    <text evidence="2">Belongs to the CSC1 (TC 1.A.17) family.</text>
</comment>
<dbReference type="OrthoDB" id="414034at2759"/>
<keyword evidence="12" id="KW-1185">Reference proteome</keyword>
<evidence type="ECO:0000256" key="1">
    <source>
        <dbReference type="ARBA" id="ARBA00004141"/>
    </source>
</evidence>
<feature type="transmembrane region" description="Helical" evidence="7">
    <location>
        <begin position="389"/>
        <end position="413"/>
    </location>
</feature>
<feature type="transmembrane region" description="Helical" evidence="7">
    <location>
        <begin position="150"/>
        <end position="170"/>
    </location>
</feature>
<keyword evidence="5 7" id="KW-1133">Transmembrane helix</keyword>
<evidence type="ECO:0000259" key="8">
    <source>
        <dbReference type="Pfam" id="PF02714"/>
    </source>
</evidence>
<dbReference type="Proteomes" id="UP000007800">
    <property type="component" value="Unassembled WGS sequence"/>
</dbReference>
<dbReference type="Pfam" id="PF14703">
    <property type="entry name" value="PHM7_cyt"/>
    <property type="match status" value="1"/>
</dbReference>
<dbReference type="EMBL" id="GG677316">
    <property type="protein sequence ID" value="EER10592.1"/>
    <property type="molecule type" value="Genomic_DNA"/>
</dbReference>
<dbReference type="PANTHER" id="PTHR13018">
    <property type="entry name" value="PROBABLE MEMBRANE PROTEIN DUF221-RELATED"/>
    <property type="match status" value="1"/>
</dbReference>
<feature type="transmembrane region" description="Helical" evidence="7">
    <location>
        <begin position="433"/>
        <end position="462"/>
    </location>
</feature>
<dbReference type="InterPro" id="IPR032880">
    <property type="entry name" value="CSC1/OSCA1-like_N"/>
</dbReference>
<keyword evidence="3" id="KW-0813">Transport</keyword>
<dbReference type="PANTHER" id="PTHR13018:SF5">
    <property type="entry name" value="RE44586P"/>
    <property type="match status" value="1"/>
</dbReference>
<dbReference type="GO" id="GO:0005227">
    <property type="term" value="F:calcium-activated cation channel activity"/>
    <property type="evidence" value="ECO:0007669"/>
    <property type="project" value="InterPro"/>
</dbReference>
<dbReference type="RefSeq" id="XP_002778797.1">
    <property type="nucleotide sequence ID" value="XM_002778751.1"/>
</dbReference>
<evidence type="ECO:0000256" key="7">
    <source>
        <dbReference type="SAM" id="Phobius"/>
    </source>
</evidence>
<dbReference type="AlphaFoldDB" id="C5KY51"/>
<feature type="transmembrane region" description="Helical" evidence="7">
    <location>
        <begin position="591"/>
        <end position="608"/>
    </location>
</feature>
<evidence type="ECO:0000256" key="3">
    <source>
        <dbReference type="ARBA" id="ARBA00022448"/>
    </source>
</evidence>
<proteinExistence type="inferred from homology"/>
<keyword evidence="6 7" id="KW-0472">Membrane</keyword>
<dbReference type="Pfam" id="PF13967">
    <property type="entry name" value="RSN1_TM"/>
    <property type="match status" value="1"/>
</dbReference>
<evidence type="ECO:0000256" key="5">
    <source>
        <dbReference type="ARBA" id="ARBA00022989"/>
    </source>
</evidence>
<comment type="subcellular location">
    <subcellularLocation>
        <location evidence="1">Membrane</location>
        <topology evidence="1">Multi-pass membrane protein</topology>
    </subcellularLocation>
</comment>